<evidence type="ECO:0000313" key="1">
    <source>
        <dbReference type="EMBL" id="MDS3860539.1"/>
    </source>
</evidence>
<proteinExistence type="predicted"/>
<reference evidence="2" key="1">
    <citation type="submission" date="2023-07" db="EMBL/GenBank/DDBJ databases">
        <authorList>
            <person name="Luz R."/>
            <person name="Cordeiro R."/>
            <person name="Fonseca A."/>
            <person name="Goncalves V."/>
        </authorList>
    </citation>
    <scope>NUCLEOTIDE SEQUENCE [LARGE SCALE GENOMIC DNA]</scope>
    <source>
        <strain evidence="2">BACA0444</strain>
    </source>
</reference>
<dbReference type="AlphaFoldDB" id="A0AAE4FQR2"/>
<accession>A0AAE4FQR2</accession>
<dbReference type="Proteomes" id="UP001268256">
    <property type="component" value="Unassembled WGS sequence"/>
</dbReference>
<dbReference type="InterPro" id="IPR003772">
    <property type="entry name" value="YceD"/>
</dbReference>
<dbReference type="Pfam" id="PF02620">
    <property type="entry name" value="YceD"/>
    <property type="match status" value="1"/>
</dbReference>
<name>A0AAE4FQR2_9CYAN</name>
<sequence length="175" mass="19997">MALAPLSIPGLTKLPQQTWRQDFKFILDEFVSLTPIQGWITVQHQGSYLRVATEAKTIINLTCDRCLQQYNQRILCQVEELIWLELDDLDAGIETGSQELDLLERLPAQGEFDPQDWLYQQLCLSLPHPQICQVDCRGLDVELSPTHGQSDSTELSERVDHRWASLAALKQQLEP</sequence>
<keyword evidence="2" id="KW-1185">Reference proteome</keyword>
<organism evidence="1 2">
    <name type="scientific">Pseudocalidococcus azoricus BACA0444</name>
    <dbReference type="NCBI Taxonomy" id="2918990"/>
    <lineage>
        <taxon>Bacteria</taxon>
        <taxon>Bacillati</taxon>
        <taxon>Cyanobacteriota</taxon>
        <taxon>Cyanophyceae</taxon>
        <taxon>Acaryochloridales</taxon>
        <taxon>Thermosynechococcaceae</taxon>
        <taxon>Pseudocalidococcus</taxon>
        <taxon>Pseudocalidococcus azoricus</taxon>
    </lineage>
</organism>
<gene>
    <name evidence="1" type="ORF">RIF25_06915</name>
</gene>
<protein>
    <submittedName>
        <fullName evidence="1">YceD family protein</fullName>
    </submittedName>
</protein>
<dbReference type="RefSeq" id="WP_322877809.1">
    <property type="nucleotide sequence ID" value="NZ_JAVMIP010000004.1"/>
</dbReference>
<evidence type="ECO:0000313" key="2">
    <source>
        <dbReference type="Proteomes" id="UP001268256"/>
    </source>
</evidence>
<comment type="caution">
    <text evidence="1">The sequence shown here is derived from an EMBL/GenBank/DDBJ whole genome shotgun (WGS) entry which is preliminary data.</text>
</comment>
<dbReference type="EMBL" id="JAVMIP010000004">
    <property type="protein sequence ID" value="MDS3860539.1"/>
    <property type="molecule type" value="Genomic_DNA"/>
</dbReference>